<keyword evidence="1 3" id="KW-0378">Hydrolase</keyword>
<dbReference type="InterPro" id="IPR036866">
    <property type="entry name" value="RibonucZ/Hydroxyglut_hydro"/>
</dbReference>
<dbReference type="CDD" id="cd07719">
    <property type="entry name" value="arylsulfatase_AtsA-like_MBL-fold"/>
    <property type="match status" value="1"/>
</dbReference>
<proteinExistence type="predicted"/>
<keyword evidence="4" id="KW-1185">Reference proteome</keyword>
<organism evidence="3 4">
    <name type="scientific">Sphingomonas panacisoli</name>
    <dbReference type="NCBI Taxonomy" id="1813879"/>
    <lineage>
        <taxon>Bacteria</taxon>
        <taxon>Pseudomonadati</taxon>
        <taxon>Pseudomonadota</taxon>
        <taxon>Alphaproteobacteria</taxon>
        <taxon>Sphingomonadales</taxon>
        <taxon>Sphingomonadaceae</taxon>
        <taxon>Sphingomonas</taxon>
    </lineage>
</organism>
<dbReference type="EMBL" id="CP042306">
    <property type="protein sequence ID" value="QDZ08918.1"/>
    <property type="molecule type" value="Genomic_DNA"/>
</dbReference>
<feature type="domain" description="Metallo-beta-lactamase" evidence="2">
    <location>
        <begin position="44"/>
        <end position="237"/>
    </location>
</feature>
<dbReference type="KEGG" id="spai:FPZ24_16755"/>
<evidence type="ECO:0000259" key="2">
    <source>
        <dbReference type="SMART" id="SM00849"/>
    </source>
</evidence>
<accession>A0A5B8LL25</accession>
<dbReference type="GO" id="GO:0042781">
    <property type="term" value="F:3'-tRNA processing endoribonuclease activity"/>
    <property type="evidence" value="ECO:0007669"/>
    <property type="project" value="TreeGrafter"/>
</dbReference>
<dbReference type="RefSeq" id="WP_146573935.1">
    <property type="nucleotide sequence ID" value="NZ_CP042306.1"/>
</dbReference>
<dbReference type="InterPro" id="IPR001279">
    <property type="entry name" value="Metallo-B-lactamas"/>
</dbReference>
<dbReference type="PANTHER" id="PTHR46018">
    <property type="entry name" value="ZINC PHOSPHODIESTERASE ELAC PROTEIN 1"/>
    <property type="match status" value="1"/>
</dbReference>
<dbReference type="Proteomes" id="UP000315673">
    <property type="component" value="Chromosome"/>
</dbReference>
<dbReference type="OrthoDB" id="9803916at2"/>
<protein>
    <submittedName>
        <fullName evidence="3">MBL fold metallo-hydrolase</fullName>
    </submittedName>
</protein>
<evidence type="ECO:0000313" key="4">
    <source>
        <dbReference type="Proteomes" id="UP000315673"/>
    </source>
</evidence>
<gene>
    <name evidence="3" type="ORF">FPZ24_16755</name>
</gene>
<dbReference type="Pfam" id="PF12706">
    <property type="entry name" value="Lactamase_B_2"/>
    <property type="match status" value="1"/>
</dbReference>
<sequence>MQATRRQILGGLAALPLIGAVPAPRVRVVLLGTKGGPTPGPGRAAPATLIEIDGQAWVVDCGNGVANQLAKARVPLDTVARIFVTHNHSDHMADVGTLIELAWSSGLKTPVTVHGPPPIAQIVRDQLASFAYDIAGRIREEGRIPLAPLVHIDERADPGIVVRDGGTSVTSCLVDHETIKPAFAYRFDTPARSIVISGDTRYSDTLVALAKGADLLIHEAIYAPAISRMAGENAPTLADHLRRSHTSAEEVGLVAKRAGVKKLVLSHLVPGGPQVTDAMWLAAVRTNFAGEVVIGRDLMEV</sequence>
<dbReference type="SUPFAM" id="SSF56281">
    <property type="entry name" value="Metallo-hydrolase/oxidoreductase"/>
    <property type="match status" value="1"/>
</dbReference>
<dbReference type="SMART" id="SM00849">
    <property type="entry name" value="Lactamase_B"/>
    <property type="match status" value="1"/>
</dbReference>
<dbReference type="InterPro" id="IPR044094">
    <property type="entry name" value="AtsA-like_MBL-fold"/>
</dbReference>
<evidence type="ECO:0000256" key="1">
    <source>
        <dbReference type="ARBA" id="ARBA00022801"/>
    </source>
</evidence>
<dbReference type="Gene3D" id="3.60.15.10">
    <property type="entry name" value="Ribonuclease Z/Hydroxyacylglutathione hydrolase-like"/>
    <property type="match status" value="1"/>
</dbReference>
<dbReference type="PANTHER" id="PTHR46018:SF2">
    <property type="entry name" value="ZINC PHOSPHODIESTERASE ELAC PROTEIN 1"/>
    <property type="match status" value="1"/>
</dbReference>
<reference evidence="3 4" key="1">
    <citation type="submission" date="2019-07" db="EMBL/GenBank/DDBJ databases">
        <title>Full genome sequence of Sphingomonas sp. 4R-6-7(HKS19).</title>
        <authorList>
            <person name="Im W.-T."/>
        </authorList>
    </citation>
    <scope>NUCLEOTIDE SEQUENCE [LARGE SCALE GENOMIC DNA]</scope>
    <source>
        <strain evidence="3 4">HKS19</strain>
    </source>
</reference>
<dbReference type="AlphaFoldDB" id="A0A5B8LL25"/>
<name>A0A5B8LL25_9SPHN</name>
<evidence type="ECO:0000313" key="3">
    <source>
        <dbReference type="EMBL" id="QDZ08918.1"/>
    </source>
</evidence>